<evidence type="ECO:0000256" key="1">
    <source>
        <dbReference type="SAM" id="MobiDB-lite"/>
    </source>
</evidence>
<feature type="region of interest" description="Disordered" evidence="1">
    <location>
        <begin position="38"/>
        <end position="57"/>
    </location>
</feature>
<evidence type="ECO:0000313" key="2">
    <source>
        <dbReference type="EMBL" id="GJN36852.1"/>
    </source>
</evidence>
<feature type="region of interest" description="Disordered" evidence="1">
    <location>
        <begin position="106"/>
        <end position="128"/>
    </location>
</feature>
<dbReference type="AlphaFoldDB" id="A0AAV5FQB7"/>
<reference evidence="2" key="1">
    <citation type="journal article" date="2018" name="DNA Res.">
        <title>Multiple hybrid de novo genome assembly of finger millet, an orphan allotetraploid crop.</title>
        <authorList>
            <person name="Hatakeyama M."/>
            <person name="Aluri S."/>
            <person name="Balachadran M.T."/>
            <person name="Sivarajan S.R."/>
            <person name="Patrignani A."/>
            <person name="Gruter S."/>
            <person name="Poveda L."/>
            <person name="Shimizu-Inatsugi R."/>
            <person name="Baeten J."/>
            <person name="Francoijs K.J."/>
            <person name="Nataraja K.N."/>
            <person name="Reddy Y.A.N."/>
            <person name="Phadnis S."/>
            <person name="Ravikumar R.L."/>
            <person name="Schlapbach R."/>
            <person name="Sreeman S.M."/>
            <person name="Shimizu K.K."/>
        </authorList>
    </citation>
    <scope>NUCLEOTIDE SEQUENCE</scope>
</reference>
<gene>
    <name evidence="2" type="primary">gb25751</name>
    <name evidence="2" type="ORF">PR202_gb25751</name>
</gene>
<comment type="caution">
    <text evidence="2">The sequence shown here is derived from an EMBL/GenBank/DDBJ whole genome shotgun (WGS) entry which is preliminary data.</text>
</comment>
<dbReference type="Proteomes" id="UP001054889">
    <property type="component" value="Unassembled WGS sequence"/>
</dbReference>
<proteinExistence type="predicted"/>
<keyword evidence="3" id="KW-1185">Reference proteome</keyword>
<reference evidence="2" key="2">
    <citation type="submission" date="2021-12" db="EMBL/GenBank/DDBJ databases">
        <title>Resequencing data analysis of finger millet.</title>
        <authorList>
            <person name="Hatakeyama M."/>
            <person name="Aluri S."/>
            <person name="Balachadran M.T."/>
            <person name="Sivarajan S.R."/>
            <person name="Poveda L."/>
            <person name="Shimizu-Inatsugi R."/>
            <person name="Schlapbach R."/>
            <person name="Sreeman S.M."/>
            <person name="Shimizu K.K."/>
        </authorList>
    </citation>
    <scope>NUCLEOTIDE SEQUENCE</scope>
</reference>
<protein>
    <submittedName>
        <fullName evidence="2">Uncharacterized protein</fullName>
    </submittedName>
</protein>
<name>A0AAV5FQB7_ELECO</name>
<accession>A0AAV5FQB7</accession>
<sequence>MDLQWLVDVGSAGVVIICSSSEPCRLLIVSKGGSRYRGARQKVGDEPHLRLDPRQQPEAGSGMLLLLAAHTMEAENVQPDLLPEDYKDTTCSAATGGGYQEVHVTAGQAEAPPGDGTSTDAEAAAPIR</sequence>
<evidence type="ECO:0000313" key="3">
    <source>
        <dbReference type="Proteomes" id="UP001054889"/>
    </source>
</evidence>
<organism evidence="2 3">
    <name type="scientific">Eleusine coracana subsp. coracana</name>
    <dbReference type="NCBI Taxonomy" id="191504"/>
    <lineage>
        <taxon>Eukaryota</taxon>
        <taxon>Viridiplantae</taxon>
        <taxon>Streptophyta</taxon>
        <taxon>Embryophyta</taxon>
        <taxon>Tracheophyta</taxon>
        <taxon>Spermatophyta</taxon>
        <taxon>Magnoliopsida</taxon>
        <taxon>Liliopsida</taxon>
        <taxon>Poales</taxon>
        <taxon>Poaceae</taxon>
        <taxon>PACMAD clade</taxon>
        <taxon>Chloridoideae</taxon>
        <taxon>Cynodonteae</taxon>
        <taxon>Eleusininae</taxon>
        <taxon>Eleusine</taxon>
    </lineage>
</organism>
<feature type="compositionally biased region" description="Basic and acidic residues" evidence="1">
    <location>
        <begin position="42"/>
        <end position="55"/>
    </location>
</feature>
<dbReference type="EMBL" id="BQKI01000091">
    <property type="protein sequence ID" value="GJN36852.1"/>
    <property type="molecule type" value="Genomic_DNA"/>
</dbReference>